<sequence length="82" mass="9247">MSSGGPLSQFFETLEFVLGLFKLVLERVDALGELSVLFLAVLNRLSECVNIDLTAFGKTTYPCRLRSGEVERGMTRFLFCRH</sequence>
<comment type="caution">
    <text evidence="1">The sequence shown here is derived from an EMBL/GenBank/DDBJ whole genome shotgun (WGS) entry which is preliminary data.</text>
</comment>
<reference evidence="1 2" key="1">
    <citation type="journal article" date="2014" name="PLoS Genet.">
        <title>Phylogenetically driven sequencing of extremely halophilic archaea reveals strategies for static and dynamic osmo-response.</title>
        <authorList>
            <person name="Becker E.A."/>
            <person name="Seitzer P.M."/>
            <person name="Tritt A."/>
            <person name="Larsen D."/>
            <person name="Krusor M."/>
            <person name="Yao A.I."/>
            <person name="Wu D."/>
            <person name="Madern D."/>
            <person name="Eisen J.A."/>
            <person name="Darling A.E."/>
            <person name="Facciotti M.T."/>
        </authorList>
    </citation>
    <scope>NUCLEOTIDE SEQUENCE [LARGE SCALE GENOMIC DNA]</scope>
    <source>
        <strain evidence="1 2">JCM 13563</strain>
    </source>
</reference>
<evidence type="ECO:0000313" key="1">
    <source>
        <dbReference type="EMBL" id="ELZ21475.1"/>
    </source>
</evidence>
<accession>M0CDZ6</accession>
<name>M0CDZ6_9EURY</name>
<evidence type="ECO:0000313" key="2">
    <source>
        <dbReference type="Proteomes" id="UP000011615"/>
    </source>
</evidence>
<keyword evidence="2" id="KW-1185">Reference proteome</keyword>
<dbReference type="AlphaFoldDB" id="M0CDZ6"/>
<protein>
    <submittedName>
        <fullName evidence="1">Uncharacterized protein</fullName>
    </submittedName>
</protein>
<dbReference type="EMBL" id="AOIT01000033">
    <property type="protein sequence ID" value="ELZ21475.1"/>
    <property type="molecule type" value="Genomic_DNA"/>
</dbReference>
<dbReference type="Proteomes" id="UP000011615">
    <property type="component" value="Unassembled WGS sequence"/>
</dbReference>
<proteinExistence type="predicted"/>
<organism evidence="1 2">
    <name type="scientific">Natrinema limicola JCM 13563</name>
    <dbReference type="NCBI Taxonomy" id="1230457"/>
    <lineage>
        <taxon>Archaea</taxon>
        <taxon>Methanobacteriati</taxon>
        <taxon>Methanobacteriota</taxon>
        <taxon>Stenosarchaea group</taxon>
        <taxon>Halobacteria</taxon>
        <taxon>Halobacteriales</taxon>
        <taxon>Natrialbaceae</taxon>
        <taxon>Natrinema</taxon>
    </lineage>
</organism>
<gene>
    <name evidence="1" type="ORF">C476_08313</name>
</gene>